<organism evidence="3 4">
    <name type="scientific">Microdochium trichocladiopsis</name>
    <dbReference type="NCBI Taxonomy" id="1682393"/>
    <lineage>
        <taxon>Eukaryota</taxon>
        <taxon>Fungi</taxon>
        <taxon>Dikarya</taxon>
        <taxon>Ascomycota</taxon>
        <taxon>Pezizomycotina</taxon>
        <taxon>Sordariomycetes</taxon>
        <taxon>Xylariomycetidae</taxon>
        <taxon>Xylariales</taxon>
        <taxon>Microdochiaceae</taxon>
        <taxon>Microdochium</taxon>
    </lineage>
</organism>
<sequence>MSTTPTTNSIGCNVSSPVFVAPSSSDNFHPGDELKITWAVQSNYSTSFACSLSLRSLRLPLSSPLLSNASVPTYPSTLTYYNTQISYTDPGISCGSRTVAVTWKLPTDYNVPSDPNFIITAYSYGTINGDHFSDTFNSDVFRIVSPISVPTNATPSESTAPSTGGLQQGAIISIAVGGALAAISIGIISWFLCRRKRNKSNNSSSGRKDAKKIPTLNKPAPSAKDSNSSSTTLDVAAEMGTIHTGTRSEAGGTELFELPGSPPTAAPATPPAPKVYYELGNGDEAWEMSGDMPDWDYSLHQQQHQGGDGLATLPPRHRSVSPALVSPMTEEPGSPGGFHIAQCVNRQSIRQSSSRTTSKARIVSVRSMTSVIEMSYPRSPGIGSERSGVTSPRHQM</sequence>
<feature type="region of interest" description="Disordered" evidence="1">
    <location>
        <begin position="198"/>
        <end position="270"/>
    </location>
</feature>
<evidence type="ECO:0000313" key="3">
    <source>
        <dbReference type="EMBL" id="KAH7035973.1"/>
    </source>
</evidence>
<keyword evidence="4" id="KW-1185">Reference proteome</keyword>
<evidence type="ECO:0000256" key="1">
    <source>
        <dbReference type="SAM" id="MobiDB-lite"/>
    </source>
</evidence>
<reference evidence="3" key="1">
    <citation type="journal article" date="2021" name="Nat. Commun.">
        <title>Genetic determinants of endophytism in the Arabidopsis root mycobiome.</title>
        <authorList>
            <person name="Mesny F."/>
            <person name="Miyauchi S."/>
            <person name="Thiergart T."/>
            <person name="Pickel B."/>
            <person name="Atanasova L."/>
            <person name="Karlsson M."/>
            <person name="Huettel B."/>
            <person name="Barry K.W."/>
            <person name="Haridas S."/>
            <person name="Chen C."/>
            <person name="Bauer D."/>
            <person name="Andreopoulos W."/>
            <person name="Pangilinan J."/>
            <person name="LaButti K."/>
            <person name="Riley R."/>
            <person name="Lipzen A."/>
            <person name="Clum A."/>
            <person name="Drula E."/>
            <person name="Henrissat B."/>
            <person name="Kohler A."/>
            <person name="Grigoriev I.V."/>
            <person name="Martin F.M."/>
            <person name="Hacquard S."/>
        </authorList>
    </citation>
    <scope>NUCLEOTIDE SEQUENCE</scope>
    <source>
        <strain evidence="3">MPI-CAGE-CH-0230</strain>
    </source>
</reference>
<dbReference type="EMBL" id="JAGTJQ010000003">
    <property type="protein sequence ID" value="KAH7035973.1"/>
    <property type="molecule type" value="Genomic_DNA"/>
</dbReference>
<dbReference type="RefSeq" id="XP_046016066.1">
    <property type="nucleotide sequence ID" value="XM_046163691.1"/>
</dbReference>
<name>A0A9P8YFD6_9PEZI</name>
<feature type="region of interest" description="Disordered" evidence="1">
    <location>
        <begin position="375"/>
        <end position="396"/>
    </location>
</feature>
<proteinExistence type="predicted"/>
<keyword evidence="2" id="KW-0812">Transmembrane</keyword>
<evidence type="ECO:0000256" key="2">
    <source>
        <dbReference type="SAM" id="Phobius"/>
    </source>
</evidence>
<dbReference type="GeneID" id="70193237"/>
<protein>
    <submittedName>
        <fullName evidence="3">Uncharacterized protein</fullName>
    </submittedName>
</protein>
<feature type="compositionally biased region" description="Pro residues" evidence="1">
    <location>
        <begin position="260"/>
        <end position="270"/>
    </location>
</feature>
<accession>A0A9P8YFD6</accession>
<keyword evidence="2" id="KW-0472">Membrane</keyword>
<dbReference type="Proteomes" id="UP000756346">
    <property type="component" value="Unassembled WGS sequence"/>
</dbReference>
<feature type="compositionally biased region" description="Polar residues" evidence="1">
    <location>
        <begin position="224"/>
        <end position="233"/>
    </location>
</feature>
<gene>
    <name evidence="3" type="ORF">B0I36DRAFT_98320</name>
</gene>
<feature type="compositionally biased region" description="Polar residues" evidence="1">
    <location>
        <begin position="387"/>
        <end position="396"/>
    </location>
</feature>
<dbReference type="AlphaFoldDB" id="A0A9P8YFD6"/>
<comment type="caution">
    <text evidence="3">The sequence shown here is derived from an EMBL/GenBank/DDBJ whole genome shotgun (WGS) entry which is preliminary data.</text>
</comment>
<keyword evidence="2" id="KW-1133">Transmembrane helix</keyword>
<feature type="transmembrane region" description="Helical" evidence="2">
    <location>
        <begin position="170"/>
        <end position="193"/>
    </location>
</feature>
<evidence type="ECO:0000313" key="4">
    <source>
        <dbReference type="Proteomes" id="UP000756346"/>
    </source>
</evidence>